<evidence type="ECO:0008006" key="4">
    <source>
        <dbReference type="Google" id="ProtNLM"/>
    </source>
</evidence>
<evidence type="ECO:0000313" key="3">
    <source>
        <dbReference type="Proteomes" id="UP000236724"/>
    </source>
</evidence>
<keyword evidence="1" id="KW-0732">Signal</keyword>
<dbReference type="AlphaFoldDB" id="A0A1H6FFP7"/>
<name>A0A1H6FFP7_9GAMM</name>
<feature type="signal peptide" evidence="1">
    <location>
        <begin position="1"/>
        <end position="31"/>
    </location>
</feature>
<protein>
    <recommendedName>
        <fullName evidence="4">DUF302 domain-containing protein</fullName>
    </recommendedName>
</protein>
<reference evidence="2 3" key="1">
    <citation type="submission" date="2016-10" db="EMBL/GenBank/DDBJ databases">
        <authorList>
            <person name="de Groot N.N."/>
        </authorList>
    </citation>
    <scope>NUCLEOTIDE SEQUENCE [LARGE SCALE GENOMIC DNA]</scope>
    <source>
        <strain evidence="2">MBHS1</strain>
    </source>
</reference>
<proteinExistence type="predicted"/>
<sequence>MFMFYSAKPVSVLARSLSFALLLSAAAVAQAGEKLKPYVLGSQGAGEVAAKAAEVKTALTDQGFEIAAQYSPYAGTEILVVSNDATKKNAALSDFGGYGVAQRVAVSKADAQVQVSYTNPVWMANAYRMQGDMQDVAGKLKAALGASQAFGSEDGKNADDLREYHYMMMMPYFDDQVELAAYGSYEAAVKAVDAGLSAGKGGTKKVFQIDIPGKKETLFGAAISKGEGADAGIMKIIDTGKLKHAAHLPYDVLVTADGKVYMLHGKFRIAQSFPDLGMGSFMEISGAPDAIEEALSAAVSK</sequence>
<gene>
    <name evidence="2" type="ORF">MBHS_03883</name>
</gene>
<dbReference type="SUPFAM" id="SSF103247">
    <property type="entry name" value="TT1751-like"/>
    <property type="match status" value="1"/>
</dbReference>
<dbReference type="InterPro" id="IPR035923">
    <property type="entry name" value="TT1751-like_sf"/>
</dbReference>
<dbReference type="Proteomes" id="UP000236724">
    <property type="component" value="Unassembled WGS sequence"/>
</dbReference>
<keyword evidence="3" id="KW-1185">Reference proteome</keyword>
<evidence type="ECO:0000313" key="2">
    <source>
        <dbReference type="EMBL" id="SEH07996.1"/>
    </source>
</evidence>
<accession>A0A1H6FFP7</accession>
<feature type="chain" id="PRO_5014893089" description="DUF302 domain-containing protein" evidence="1">
    <location>
        <begin position="32"/>
        <end position="301"/>
    </location>
</feature>
<organism evidence="2 3">
    <name type="scientific">Candidatus Venteria ishoeyi</name>
    <dbReference type="NCBI Taxonomy" id="1899563"/>
    <lineage>
        <taxon>Bacteria</taxon>
        <taxon>Pseudomonadati</taxon>
        <taxon>Pseudomonadota</taxon>
        <taxon>Gammaproteobacteria</taxon>
        <taxon>Thiotrichales</taxon>
        <taxon>Thiotrichaceae</taxon>
        <taxon>Venteria</taxon>
    </lineage>
</organism>
<evidence type="ECO:0000256" key="1">
    <source>
        <dbReference type="SAM" id="SignalP"/>
    </source>
</evidence>
<dbReference type="EMBL" id="FMSV02000542">
    <property type="protein sequence ID" value="SEH07996.1"/>
    <property type="molecule type" value="Genomic_DNA"/>
</dbReference>